<reference evidence="2" key="1">
    <citation type="submission" date="2021-05" db="EMBL/GenBank/DDBJ databases">
        <authorList>
            <person name="Alioto T."/>
            <person name="Alioto T."/>
            <person name="Gomez Garrido J."/>
        </authorList>
    </citation>
    <scope>NUCLEOTIDE SEQUENCE</scope>
</reference>
<dbReference type="EMBL" id="HBUE01158931">
    <property type="protein sequence ID" value="CAG6509139.1"/>
    <property type="molecule type" value="Transcribed_RNA"/>
</dbReference>
<name>A0A8D8DAK2_CULPI</name>
<feature type="region of interest" description="Disordered" evidence="1">
    <location>
        <begin position="119"/>
        <end position="140"/>
    </location>
</feature>
<dbReference type="EMBL" id="HBUE01264060">
    <property type="protein sequence ID" value="CAG6560513.1"/>
    <property type="molecule type" value="Transcribed_RNA"/>
</dbReference>
<accession>A0A8D8DAK2</accession>
<sequence length="224" mass="24492">MMATVLMVGSGVRVRVTMTATSAAAASSASGRELNLPQGLRLGQLLLLLLLLLKKLLLVLQNDRVLEKVQRRRLMRRRWHRLVRTGLDDVSLSPGPHLSLLQRTLAVGTLHHQRLLTSAATAARGHSSSPRSTPSASTSAYATTALHRAPNRGHCVQRRFRDGKSRRGRQEAVLVRVRIMVTTSRSVLVDLNGRSVQLGNARNGPGSLGRWFVPDAPFNLAVVV</sequence>
<dbReference type="AlphaFoldDB" id="A0A8D8DAK2"/>
<organism evidence="2">
    <name type="scientific">Culex pipiens</name>
    <name type="common">House mosquito</name>
    <dbReference type="NCBI Taxonomy" id="7175"/>
    <lineage>
        <taxon>Eukaryota</taxon>
        <taxon>Metazoa</taxon>
        <taxon>Ecdysozoa</taxon>
        <taxon>Arthropoda</taxon>
        <taxon>Hexapoda</taxon>
        <taxon>Insecta</taxon>
        <taxon>Pterygota</taxon>
        <taxon>Neoptera</taxon>
        <taxon>Endopterygota</taxon>
        <taxon>Diptera</taxon>
        <taxon>Nematocera</taxon>
        <taxon>Culicoidea</taxon>
        <taxon>Culicidae</taxon>
        <taxon>Culicinae</taxon>
        <taxon>Culicini</taxon>
        <taxon>Culex</taxon>
        <taxon>Culex</taxon>
    </lineage>
</organism>
<protein>
    <submittedName>
        <fullName evidence="2">(northern house mosquito) hypothetical protein</fullName>
    </submittedName>
</protein>
<feature type="compositionally biased region" description="Low complexity" evidence="1">
    <location>
        <begin position="127"/>
        <end position="140"/>
    </location>
</feature>
<evidence type="ECO:0000313" key="2">
    <source>
        <dbReference type="EMBL" id="CAG6509139.1"/>
    </source>
</evidence>
<evidence type="ECO:0000256" key="1">
    <source>
        <dbReference type="SAM" id="MobiDB-lite"/>
    </source>
</evidence>
<proteinExistence type="predicted"/>